<dbReference type="CDD" id="cd05907">
    <property type="entry name" value="VL_LC_FACS_like"/>
    <property type="match status" value="1"/>
</dbReference>
<dbReference type="OrthoDB" id="9799237at2"/>
<name>A0A0K1QB60_9BACT</name>
<dbReference type="Gene3D" id="3.40.50.12780">
    <property type="entry name" value="N-terminal domain of ligase-like"/>
    <property type="match status" value="1"/>
</dbReference>
<dbReference type="Pfam" id="PF23562">
    <property type="entry name" value="AMP-binding_C_3"/>
    <property type="match status" value="1"/>
</dbReference>
<dbReference type="InterPro" id="IPR020845">
    <property type="entry name" value="AMP-binding_CS"/>
</dbReference>
<feature type="domain" description="AMP-dependent synthetase/ligase" evidence="4">
    <location>
        <begin position="12"/>
        <end position="411"/>
    </location>
</feature>
<dbReference type="Proteomes" id="UP000064967">
    <property type="component" value="Chromosome"/>
</dbReference>
<dbReference type="InterPro" id="IPR042099">
    <property type="entry name" value="ANL_N_sf"/>
</dbReference>
<protein>
    <submittedName>
        <fullName evidence="5">Long-chain-fatty-acid--CoA ligase</fullName>
    </submittedName>
</protein>
<keyword evidence="1" id="KW-0547">Nucleotide-binding</keyword>
<dbReference type="PANTHER" id="PTHR43272:SF33">
    <property type="entry name" value="AMP-BINDING DOMAIN-CONTAINING PROTEIN-RELATED"/>
    <property type="match status" value="1"/>
</dbReference>
<dbReference type="GO" id="GO:0016020">
    <property type="term" value="C:membrane"/>
    <property type="evidence" value="ECO:0007669"/>
    <property type="project" value="TreeGrafter"/>
</dbReference>
<accession>A0A0K1QB60</accession>
<keyword evidence="6" id="KW-1185">Reference proteome</keyword>
<dbReference type="PATRIC" id="fig|1391654.3.peg.9691"/>
<reference evidence="5 6" key="1">
    <citation type="submission" date="2015-08" db="EMBL/GenBank/DDBJ databases">
        <authorList>
            <person name="Babu N.S."/>
            <person name="Beckwith C.J."/>
            <person name="Beseler K.G."/>
            <person name="Brison A."/>
            <person name="Carone J.V."/>
            <person name="Caskin T.P."/>
            <person name="Diamond M."/>
            <person name="Durham M.E."/>
            <person name="Foxe J.M."/>
            <person name="Go M."/>
            <person name="Henderson B.A."/>
            <person name="Jones I.B."/>
            <person name="McGettigan J.A."/>
            <person name="Micheletti S.J."/>
            <person name="Nasrallah M.E."/>
            <person name="Ortiz D."/>
            <person name="Piller C.R."/>
            <person name="Privatt S.R."/>
            <person name="Schneider S.L."/>
            <person name="Sharp S."/>
            <person name="Smith T.C."/>
            <person name="Stanton J.D."/>
            <person name="Ullery H.E."/>
            <person name="Wilson R.J."/>
            <person name="Serrano M.G."/>
            <person name="Buck G."/>
            <person name="Lee V."/>
            <person name="Wang Y."/>
            <person name="Carvalho R."/>
            <person name="Voegtly L."/>
            <person name="Shi R."/>
            <person name="Duckworth R."/>
            <person name="Johnson A."/>
            <person name="Loviza R."/>
            <person name="Walstead R."/>
            <person name="Shah Z."/>
            <person name="Kiflezghi M."/>
            <person name="Wade K."/>
            <person name="Ball S.L."/>
            <person name="Bradley K.W."/>
            <person name="Asai D.J."/>
            <person name="Bowman C.A."/>
            <person name="Russell D.A."/>
            <person name="Pope W.H."/>
            <person name="Jacobs-Sera D."/>
            <person name="Hendrix R.W."/>
            <person name="Hatfull G.F."/>
        </authorList>
    </citation>
    <scope>NUCLEOTIDE SEQUENCE [LARGE SCALE GENOMIC DNA]</scope>
    <source>
        <strain evidence="5 6">DSM 27648</strain>
    </source>
</reference>
<keyword evidence="2" id="KW-0067">ATP-binding</keyword>
<evidence type="ECO:0000256" key="1">
    <source>
        <dbReference type="ARBA" id="ARBA00022741"/>
    </source>
</evidence>
<proteinExistence type="predicted"/>
<dbReference type="SUPFAM" id="SSF56801">
    <property type="entry name" value="Acetyl-CoA synthetase-like"/>
    <property type="match status" value="1"/>
</dbReference>
<evidence type="ECO:0000313" key="5">
    <source>
        <dbReference type="EMBL" id="AKV02902.1"/>
    </source>
</evidence>
<dbReference type="EMBL" id="CP012333">
    <property type="protein sequence ID" value="AKV02902.1"/>
    <property type="molecule type" value="Genomic_DNA"/>
</dbReference>
<dbReference type="GO" id="GO:0004467">
    <property type="term" value="F:long-chain fatty acid-CoA ligase activity"/>
    <property type="evidence" value="ECO:0007669"/>
    <property type="project" value="TreeGrafter"/>
</dbReference>
<dbReference type="RefSeq" id="WP_146653758.1">
    <property type="nucleotide sequence ID" value="NZ_CP012333.1"/>
</dbReference>
<evidence type="ECO:0000256" key="3">
    <source>
        <dbReference type="SAM" id="MobiDB-lite"/>
    </source>
</evidence>
<feature type="compositionally biased region" description="Basic and acidic residues" evidence="3">
    <location>
        <begin position="585"/>
        <end position="598"/>
    </location>
</feature>
<evidence type="ECO:0000313" key="6">
    <source>
        <dbReference type="Proteomes" id="UP000064967"/>
    </source>
</evidence>
<dbReference type="KEGG" id="llu:AKJ09_09565"/>
<sequence>MAKYASLVDVFHDAIKTFPDSPLFGTKRGGQWEWMTYLEFGRLTDSIRAGLASLGLNRGDRVAIIANNRPEWAAAAYACFGLGVSFVPMYEAQLPKDWEFIVRDCEAKALIVANDVICEKTRPFLGAIPSLQHIISLDPATKADDKVKSWKELSKTAATHQALKPASQDVACIIYTSGTTGNPKGVLLSHGNIVSNINAIHEIFPMSSHDRSLSFLPWAHSFGQTVELHALFSMGAALAIAESVDKILDNLAETKPTLLFSVPRIFNKLYAAVQKQISTKPGFIQAMVKSALETRRKQRTGEEVSLGEGLVLALTDRVVFSKVRARFGGHLKYAFSGGAAISRDVAEFIDGLGITVYEGYGLTETSPIATANWPNSRKIGSVGKAIPGVKVTVSDEGELIVHGPNVMLGYHNRKEENDAVFTSDGGFRTGDMGRIDSEGFVFITGRLKEQYKLENGKYVVPTPLEEQLKLSPYVANVMVYGDNKPFNVALIVANVDAVKSWASNDGVSGESTEKLLANPKVQKLFKEQLDHYGEKFKGFEGVKDFALIGDDFTVENGMLTPSLKVKRRKVFETYQSVIEGLYAKKREKSPESSGEKKKAQASAN</sequence>
<dbReference type="GO" id="GO:0005524">
    <property type="term" value="F:ATP binding"/>
    <property type="evidence" value="ECO:0007669"/>
    <property type="project" value="UniProtKB-KW"/>
</dbReference>
<evidence type="ECO:0000259" key="4">
    <source>
        <dbReference type="Pfam" id="PF00501"/>
    </source>
</evidence>
<evidence type="ECO:0000256" key="2">
    <source>
        <dbReference type="ARBA" id="ARBA00022840"/>
    </source>
</evidence>
<dbReference type="AlphaFoldDB" id="A0A0K1QB60"/>
<dbReference type="InterPro" id="IPR000873">
    <property type="entry name" value="AMP-dep_synth/lig_dom"/>
</dbReference>
<keyword evidence="5" id="KW-0436">Ligase</keyword>
<gene>
    <name evidence="5" type="ORF">AKJ09_09565</name>
</gene>
<dbReference type="Pfam" id="PF00501">
    <property type="entry name" value="AMP-binding"/>
    <property type="match status" value="1"/>
</dbReference>
<feature type="region of interest" description="Disordered" evidence="3">
    <location>
        <begin position="585"/>
        <end position="604"/>
    </location>
</feature>
<dbReference type="STRING" id="1391654.AKJ09_09565"/>
<dbReference type="PANTHER" id="PTHR43272">
    <property type="entry name" value="LONG-CHAIN-FATTY-ACID--COA LIGASE"/>
    <property type="match status" value="1"/>
</dbReference>
<organism evidence="5 6">
    <name type="scientific">Labilithrix luteola</name>
    <dbReference type="NCBI Taxonomy" id="1391654"/>
    <lineage>
        <taxon>Bacteria</taxon>
        <taxon>Pseudomonadati</taxon>
        <taxon>Myxococcota</taxon>
        <taxon>Polyangia</taxon>
        <taxon>Polyangiales</taxon>
        <taxon>Labilitrichaceae</taxon>
        <taxon>Labilithrix</taxon>
    </lineage>
</organism>
<dbReference type="PROSITE" id="PS00455">
    <property type="entry name" value="AMP_BINDING"/>
    <property type="match status" value="1"/>
</dbReference>